<dbReference type="InterPro" id="IPR001920">
    <property type="entry name" value="Asp/Glu_race"/>
</dbReference>
<dbReference type="GO" id="GO:0008881">
    <property type="term" value="F:glutamate racemase activity"/>
    <property type="evidence" value="ECO:0007669"/>
    <property type="project" value="UniProtKB-EC"/>
</dbReference>
<dbReference type="Gene3D" id="3.40.50.1860">
    <property type="match status" value="1"/>
</dbReference>
<name>A0A485M4G0_9ZZZZ</name>
<sequence length="118" mass="12957">MPLVEAGRTDTYQVTGALREYLFPLQEAGIDTLILGCTHYPFLARQIAEELGPGVRLVDPASATVRAAKEELCRLDLAISGIRPISHCFYVSSRPDAFRAAAGRFLKKDIGPVRQIDL</sequence>
<dbReference type="PROSITE" id="PS00924">
    <property type="entry name" value="ASP_GLU_RACEMASE_2"/>
    <property type="match status" value="1"/>
</dbReference>
<dbReference type="InterPro" id="IPR033134">
    <property type="entry name" value="Asp/Glu_racemase_AS_2"/>
</dbReference>
<dbReference type="InterPro" id="IPR015942">
    <property type="entry name" value="Asp/Glu/hydantoin_racemase"/>
</dbReference>
<organism evidence="1">
    <name type="scientific">anaerobic digester metagenome</name>
    <dbReference type="NCBI Taxonomy" id="1263854"/>
    <lineage>
        <taxon>unclassified sequences</taxon>
        <taxon>metagenomes</taxon>
        <taxon>ecological metagenomes</taxon>
    </lineage>
</organism>
<dbReference type="EMBL" id="CAADRN010000334">
    <property type="protein sequence ID" value="VFU18234.1"/>
    <property type="molecule type" value="Genomic_DNA"/>
</dbReference>
<evidence type="ECO:0000313" key="1">
    <source>
        <dbReference type="EMBL" id="VFU18234.1"/>
    </source>
</evidence>
<gene>
    <name evidence="1" type="ORF">SCFA_40023</name>
</gene>
<accession>A0A485M4G0</accession>
<proteinExistence type="predicted"/>
<dbReference type="EC" id="5.1.1.3" evidence="1"/>
<keyword evidence="1" id="KW-0413">Isomerase</keyword>
<dbReference type="AlphaFoldDB" id="A0A485M4G0"/>
<reference evidence="1" key="1">
    <citation type="submission" date="2019-03" db="EMBL/GenBank/DDBJ databases">
        <authorList>
            <person name="Hao L."/>
        </authorList>
    </citation>
    <scope>NUCLEOTIDE SEQUENCE</scope>
</reference>
<protein>
    <submittedName>
        <fullName evidence="1">Glutamate racemase</fullName>
        <ecNumber evidence="1">5.1.1.3</ecNumber>
    </submittedName>
</protein>
<dbReference type="SUPFAM" id="SSF53681">
    <property type="entry name" value="Aspartate/glutamate racemase"/>
    <property type="match status" value="1"/>
</dbReference>
<dbReference type="Pfam" id="PF01177">
    <property type="entry name" value="Asp_Glu_race"/>
    <property type="match status" value="1"/>
</dbReference>